<comment type="catalytic activity">
    <reaction evidence="18 19">
        <text>alpha-ribazole 5'-phosphate + adenosylcob(III)inamide-GDP = adenosylcob(III)alamin 5'-phosphate + GMP + H(+)</text>
        <dbReference type="Rhea" id="RHEA:23560"/>
        <dbReference type="ChEBI" id="CHEBI:15378"/>
        <dbReference type="ChEBI" id="CHEBI:57918"/>
        <dbReference type="ChEBI" id="CHEBI:58115"/>
        <dbReference type="ChEBI" id="CHEBI:60487"/>
        <dbReference type="ChEBI" id="CHEBI:60493"/>
        <dbReference type="EC" id="2.7.8.26"/>
    </reaction>
</comment>
<dbReference type="Pfam" id="PF02654">
    <property type="entry name" value="CobS"/>
    <property type="match status" value="1"/>
</dbReference>
<keyword evidence="8 19" id="KW-0169">Cobalamin biosynthesis</keyword>
<evidence type="ECO:0000256" key="9">
    <source>
        <dbReference type="ARBA" id="ARBA00022679"/>
    </source>
</evidence>
<evidence type="ECO:0000256" key="2">
    <source>
        <dbReference type="ARBA" id="ARBA00004651"/>
    </source>
</evidence>
<evidence type="ECO:0000256" key="14">
    <source>
        <dbReference type="ARBA" id="ARBA00025228"/>
    </source>
</evidence>
<dbReference type="HAMAP" id="MF_00719">
    <property type="entry name" value="CobS"/>
    <property type="match status" value="1"/>
</dbReference>
<keyword evidence="11 19" id="KW-0460">Magnesium</keyword>
<keyword evidence="12 19" id="KW-1133">Transmembrane helix</keyword>
<dbReference type="AlphaFoldDB" id="A0A127FDG0"/>
<evidence type="ECO:0000256" key="7">
    <source>
        <dbReference type="ARBA" id="ARBA00022475"/>
    </source>
</evidence>
<evidence type="ECO:0000256" key="15">
    <source>
        <dbReference type="ARBA" id="ARBA00032605"/>
    </source>
</evidence>
<sequence length="269" mass="28421">MSPRSMDWACRVKTECPHWALPLLAVQFLTRIPIPAVSSLSREAVLDGLKRAVIWFPFVGSLIGAITALTIILVEQWWPRLVAVLIALVVEARLTGAFHEDAVADFCDAVGGGNDPEHAREIMKDSRIGTYGSLALLLGVGLRVALTCLLPAATLLVGVVGAATVGRLLAVMVMASVSPVASSNTLAKDVGGRVSVRYAAWAFALASPGLLPLVWAAPFAVLTIAAASMVFITWFRRLLMMHIGGSTGDCLGFATYAGQLVVLFVLVAA</sequence>
<comment type="subcellular location">
    <subcellularLocation>
        <location evidence="2 19">Cell membrane</location>
        <topology evidence="2 19">Multi-pass membrane protein</topology>
    </subcellularLocation>
</comment>
<feature type="transmembrane region" description="Helical" evidence="19">
    <location>
        <begin position="152"/>
        <end position="177"/>
    </location>
</feature>
<evidence type="ECO:0000256" key="17">
    <source>
        <dbReference type="ARBA" id="ARBA00048623"/>
    </source>
</evidence>
<evidence type="ECO:0000256" key="6">
    <source>
        <dbReference type="ARBA" id="ARBA00015850"/>
    </source>
</evidence>
<organism evidence="20 21">
    <name type="scientific">Steroidobacter denitrificans</name>
    <dbReference type="NCBI Taxonomy" id="465721"/>
    <lineage>
        <taxon>Bacteria</taxon>
        <taxon>Pseudomonadati</taxon>
        <taxon>Pseudomonadota</taxon>
        <taxon>Gammaproteobacteria</taxon>
        <taxon>Steroidobacterales</taxon>
        <taxon>Steroidobacteraceae</taxon>
        <taxon>Steroidobacter</taxon>
    </lineage>
</organism>
<accession>A0A127FDG0</accession>
<dbReference type="EMBL" id="CP011971">
    <property type="protein sequence ID" value="AMN48407.1"/>
    <property type="molecule type" value="Genomic_DNA"/>
</dbReference>
<feature type="transmembrane region" description="Helical" evidence="19">
    <location>
        <begin position="221"/>
        <end position="239"/>
    </location>
</feature>
<comment type="function">
    <text evidence="14 19">Joins adenosylcobinamide-GDP and alpha-ribazole to generate adenosylcobalamin (Ado-cobalamin). Also synthesizes adenosylcobalamin 5'-phosphate from adenosylcobinamide-GDP and alpha-ribazole 5'-phosphate.</text>
</comment>
<dbReference type="STRING" id="465721.ACG33_15140"/>
<evidence type="ECO:0000256" key="3">
    <source>
        <dbReference type="ARBA" id="ARBA00004663"/>
    </source>
</evidence>
<dbReference type="PANTHER" id="PTHR34148:SF1">
    <property type="entry name" value="ADENOSYLCOBINAMIDE-GDP RIBAZOLETRANSFERASE"/>
    <property type="match status" value="1"/>
</dbReference>
<name>A0A127FDG0_STEDE</name>
<evidence type="ECO:0000256" key="18">
    <source>
        <dbReference type="ARBA" id="ARBA00049504"/>
    </source>
</evidence>
<evidence type="ECO:0000313" key="20">
    <source>
        <dbReference type="EMBL" id="AMN48407.1"/>
    </source>
</evidence>
<dbReference type="GO" id="GO:0005886">
    <property type="term" value="C:plasma membrane"/>
    <property type="evidence" value="ECO:0007669"/>
    <property type="project" value="UniProtKB-SubCell"/>
</dbReference>
<dbReference type="KEGG" id="sdf:ACG33_15140"/>
<protein>
    <recommendedName>
        <fullName evidence="6 19">Adenosylcobinamide-GDP ribazoletransferase</fullName>
        <ecNumber evidence="5 19">2.7.8.26</ecNumber>
    </recommendedName>
    <alternativeName>
        <fullName evidence="16 19">Cobalamin synthase</fullName>
    </alternativeName>
    <alternativeName>
        <fullName evidence="15 19">Cobalamin-5'-phosphate synthase</fullName>
    </alternativeName>
</protein>
<evidence type="ECO:0000256" key="1">
    <source>
        <dbReference type="ARBA" id="ARBA00001946"/>
    </source>
</evidence>
<gene>
    <name evidence="19" type="primary">cobS</name>
    <name evidence="20" type="ORF">ACG33_15140</name>
</gene>
<dbReference type="OrthoDB" id="9794626at2"/>
<dbReference type="GO" id="GO:0009236">
    <property type="term" value="P:cobalamin biosynthetic process"/>
    <property type="evidence" value="ECO:0007669"/>
    <property type="project" value="UniProtKB-UniRule"/>
</dbReference>
<dbReference type="Proteomes" id="UP000070250">
    <property type="component" value="Chromosome"/>
</dbReference>
<evidence type="ECO:0000256" key="8">
    <source>
        <dbReference type="ARBA" id="ARBA00022573"/>
    </source>
</evidence>
<keyword evidence="13 19" id="KW-0472">Membrane</keyword>
<comment type="pathway">
    <text evidence="3 19">Cofactor biosynthesis; adenosylcobalamin biosynthesis; adenosylcobalamin from cob(II)yrinate a,c-diamide: step 7/7.</text>
</comment>
<evidence type="ECO:0000256" key="16">
    <source>
        <dbReference type="ARBA" id="ARBA00032853"/>
    </source>
</evidence>
<evidence type="ECO:0000256" key="10">
    <source>
        <dbReference type="ARBA" id="ARBA00022692"/>
    </source>
</evidence>
<keyword evidence="7 19" id="KW-1003">Cell membrane</keyword>
<feature type="transmembrane region" description="Helical" evidence="19">
    <location>
        <begin position="128"/>
        <end position="146"/>
    </location>
</feature>
<dbReference type="InterPro" id="IPR003805">
    <property type="entry name" value="CobS"/>
</dbReference>
<evidence type="ECO:0000256" key="11">
    <source>
        <dbReference type="ARBA" id="ARBA00022842"/>
    </source>
</evidence>
<keyword evidence="9 19" id="KW-0808">Transferase</keyword>
<feature type="transmembrane region" description="Helical" evidence="19">
    <location>
        <begin position="52"/>
        <end position="74"/>
    </location>
</feature>
<evidence type="ECO:0000256" key="19">
    <source>
        <dbReference type="HAMAP-Rule" id="MF_00719"/>
    </source>
</evidence>
<evidence type="ECO:0000256" key="5">
    <source>
        <dbReference type="ARBA" id="ARBA00013200"/>
    </source>
</evidence>
<dbReference type="EC" id="2.7.8.26" evidence="5 19"/>
<evidence type="ECO:0000256" key="4">
    <source>
        <dbReference type="ARBA" id="ARBA00010561"/>
    </source>
</evidence>
<dbReference type="PANTHER" id="PTHR34148">
    <property type="entry name" value="ADENOSYLCOBINAMIDE-GDP RIBAZOLETRANSFERASE"/>
    <property type="match status" value="1"/>
</dbReference>
<comment type="catalytic activity">
    <reaction evidence="17 19">
        <text>alpha-ribazole + adenosylcob(III)inamide-GDP = adenosylcob(III)alamin + GMP + H(+)</text>
        <dbReference type="Rhea" id="RHEA:16049"/>
        <dbReference type="ChEBI" id="CHEBI:10329"/>
        <dbReference type="ChEBI" id="CHEBI:15378"/>
        <dbReference type="ChEBI" id="CHEBI:18408"/>
        <dbReference type="ChEBI" id="CHEBI:58115"/>
        <dbReference type="ChEBI" id="CHEBI:60487"/>
        <dbReference type="EC" id="2.7.8.26"/>
    </reaction>
</comment>
<dbReference type="GO" id="GO:0008818">
    <property type="term" value="F:cobalamin 5'-phosphate synthase activity"/>
    <property type="evidence" value="ECO:0007669"/>
    <property type="project" value="UniProtKB-UniRule"/>
</dbReference>
<keyword evidence="21" id="KW-1185">Reference proteome</keyword>
<comment type="similarity">
    <text evidence="4 19">Belongs to the CobS family.</text>
</comment>
<evidence type="ECO:0000256" key="12">
    <source>
        <dbReference type="ARBA" id="ARBA00022989"/>
    </source>
</evidence>
<comment type="cofactor">
    <cofactor evidence="1 19">
        <name>Mg(2+)</name>
        <dbReference type="ChEBI" id="CHEBI:18420"/>
    </cofactor>
</comment>
<evidence type="ECO:0000256" key="13">
    <source>
        <dbReference type="ARBA" id="ARBA00023136"/>
    </source>
</evidence>
<dbReference type="GO" id="GO:0051073">
    <property type="term" value="F:adenosylcobinamide-GDP ribazoletransferase activity"/>
    <property type="evidence" value="ECO:0007669"/>
    <property type="project" value="UniProtKB-UniRule"/>
</dbReference>
<evidence type="ECO:0000313" key="21">
    <source>
        <dbReference type="Proteomes" id="UP000070250"/>
    </source>
</evidence>
<keyword evidence="10 19" id="KW-0812">Transmembrane</keyword>
<dbReference type="UniPathway" id="UPA00148">
    <property type="reaction ID" value="UER00238"/>
</dbReference>
<proteinExistence type="inferred from homology"/>
<dbReference type="PATRIC" id="fig|465721.4.peg.3237"/>
<reference evidence="20 21" key="1">
    <citation type="submission" date="2015-06" db="EMBL/GenBank/DDBJ databases">
        <title>A Comprehensive Approach to Explore the Metabolic and Phylogenetic Diversity of Bacterial Steroid Degradation in the Environment: Testosterone as an Example.</title>
        <authorList>
            <person name="Yang F.-C."/>
            <person name="Chen Y.-L."/>
            <person name="Yu C.-P."/>
            <person name="Tang S.-L."/>
            <person name="Wang P.-H."/>
            <person name="Ismail W."/>
            <person name="Wang C.-H."/>
            <person name="Yang C.-Y."/>
            <person name="Chiang Y.-R."/>
        </authorList>
    </citation>
    <scope>NUCLEOTIDE SEQUENCE [LARGE SCALE GENOMIC DNA]</scope>
    <source>
        <strain evidence="20 21">DSM 18526</strain>
    </source>
</reference>